<name>A0A165MJE7_9AGAM</name>
<sequence length="171" mass="19091">MGRVWFISVKIISYHTPAEHGARHRLHLPPLPREQRESIPRAVRDRSASPIRRAPQSALQSPTPSLTPVPTPSIIPTSSLIRPREPFVDQLVRRPARINALEHGQKLDQTLAALRSLSATLSGTQSQVPTHSVFPLSPPHSSFFIRMVGFQRSATTRFQRSACFLLPELTS</sequence>
<feature type="region of interest" description="Disordered" evidence="1">
    <location>
        <begin position="19"/>
        <end position="75"/>
    </location>
</feature>
<evidence type="ECO:0000313" key="3">
    <source>
        <dbReference type="Proteomes" id="UP000076761"/>
    </source>
</evidence>
<keyword evidence="3" id="KW-1185">Reference proteome</keyword>
<dbReference type="InParanoid" id="A0A165MJE7"/>
<evidence type="ECO:0000313" key="2">
    <source>
        <dbReference type="EMBL" id="KZT18407.1"/>
    </source>
</evidence>
<gene>
    <name evidence="2" type="ORF">NEOLEDRAFT_171067</name>
</gene>
<dbReference type="AlphaFoldDB" id="A0A165MJE7"/>
<feature type="compositionally biased region" description="Basic and acidic residues" evidence="1">
    <location>
        <begin position="33"/>
        <end position="47"/>
    </location>
</feature>
<dbReference type="EMBL" id="KV425684">
    <property type="protein sequence ID" value="KZT18407.1"/>
    <property type="molecule type" value="Genomic_DNA"/>
</dbReference>
<proteinExistence type="predicted"/>
<dbReference type="Proteomes" id="UP000076761">
    <property type="component" value="Unassembled WGS sequence"/>
</dbReference>
<evidence type="ECO:0000256" key="1">
    <source>
        <dbReference type="SAM" id="MobiDB-lite"/>
    </source>
</evidence>
<accession>A0A165MJE7</accession>
<reference evidence="2 3" key="1">
    <citation type="journal article" date="2016" name="Mol. Biol. Evol.">
        <title>Comparative Genomics of Early-Diverging Mushroom-Forming Fungi Provides Insights into the Origins of Lignocellulose Decay Capabilities.</title>
        <authorList>
            <person name="Nagy L.G."/>
            <person name="Riley R."/>
            <person name="Tritt A."/>
            <person name="Adam C."/>
            <person name="Daum C."/>
            <person name="Floudas D."/>
            <person name="Sun H."/>
            <person name="Yadav J.S."/>
            <person name="Pangilinan J."/>
            <person name="Larsson K.H."/>
            <person name="Matsuura K."/>
            <person name="Barry K."/>
            <person name="Labutti K."/>
            <person name="Kuo R."/>
            <person name="Ohm R.A."/>
            <person name="Bhattacharya S.S."/>
            <person name="Shirouzu T."/>
            <person name="Yoshinaga Y."/>
            <person name="Martin F.M."/>
            <person name="Grigoriev I.V."/>
            <person name="Hibbett D.S."/>
        </authorList>
    </citation>
    <scope>NUCLEOTIDE SEQUENCE [LARGE SCALE GENOMIC DNA]</scope>
    <source>
        <strain evidence="2 3">HHB14362 ss-1</strain>
    </source>
</reference>
<protein>
    <submittedName>
        <fullName evidence="2">Uncharacterized protein</fullName>
    </submittedName>
</protein>
<organism evidence="2 3">
    <name type="scientific">Neolentinus lepideus HHB14362 ss-1</name>
    <dbReference type="NCBI Taxonomy" id="1314782"/>
    <lineage>
        <taxon>Eukaryota</taxon>
        <taxon>Fungi</taxon>
        <taxon>Dikarya</taxon>
        <taxon>Basidiomycota</taxon>
        <taxon>Agaricomycotina</taxon>
        <taxon>Agaricomycetes</taxon>
        <taxon>Gloeophyllales</taxon>
        <taxon>Gloeophyllaceae</taxon>
        <taxon>Neolentinus</taxon>
    </lineage>
</organism>